<feature type="compositionally biased region" description="Polar residues" evidence="1">
    <location>
        <begin position="94"/>
        <end position="117"/>
    </location>
</feature>
<feature type="region of interest" description="Disordered" evidence="1">
    <location>
        <begin position="58"/>
        <end position="187"/>
    </location>
</feature>
<feature type="compositionally biased region" description="Basic and acidic residues" evidence="1">
    <location>
        <begin position="58"/>
        <end position="72"/>
    </location>
</feature>
<name>A0ABR1P8C5_DIAER</name>
<dbReference type="Proteomes" id="UP001430848">
    <property type="component" value="Unassembled WGS sequence"/>
</dbReference>
<comment type="caution">
    <text evidence="2">The sequence shown here is derived from an EMBL/GenBank/DDBJ whole genome shotgun (WGS) entry which is preliminary data.</text>
</comment>
<evidence type="ECO:0000313" key="2">
    <source>
        <dbReference type="EMBL" id="KAK7728780.1"/>
    </source>
</evidence>
<organism evidence="2 3">
    <name type="scientific">Diaporthe eres</name>
    <name type="common">Phomopsis oblonga</name>
    <dbReference type="NCBI Taxonomy" id="83184"/>
    <lineage>
        <taxon>Eukaryota</taxon>
        <taxon>Fungi</taxon>
        <taxon>Dikarya</taxon>
        <taxon>Ascomycota</taxon>
        <taxon>Pezizomycotina</taxon>
        <taxon>Sordariomycetes</taxon>
        <taxon>Sordariomycetidae</taxon>
        <taxon>Diaporthales</taxon>
        <taxon>Diaporthaceae</taxon>
        <taxon>Diaporthe</taxon>
        <taxon>Diaporthe eres species complex</taxon>
    </lineage>
</organism>
<gene>
    <name evidence="2" type="ORF">SLS63_006388</name>
</gene>
<keyword evidence="3" id="KW-1185">Reference proteome</keyword>
<sequence length="203" mass="22354">MFKRLLKKEEKHDDDMTVWVPKGVYNSVAPIWDERYAWHPMAVDDSLPMDQTSFIQVDNKDKDHEEGSESHKQAATSPSNDNPPPEALADDNASVHSAVSTVPSMTGPSKQGFSAQQPRKLDKRTSFGFPVRQMSWNTSRRKREALLRRQQSRDKYGVPGKKKSPPAPAAPAAKQGSPGPGTSPGFFGAVPYGLGGEFVMFAL</sequence>
<dbReference type="EMBL" id="JAKNSF020000031">
    <property type="protein sequence ID" value="KAK7728780.1"/>
    <property type="molecule type" value="Genomic_DNA"/>
</dbReference>
<proteinExistence type="predicted"/>
<evidence type="ECO:0000313" key="3">
    <source>
        <dbReference type="Proteomes" id="UP001430848"/>
    </source>
</evidence>
<evidence type="ECO:0000256" key="1">
    <source>
        <dbReference type="SAM" id="MobiDB-lite"/>
    </source>
</evidence>
<protein>
    <submittedName>
        <fullName evidence="2">Uncharacterized protein</fullName>
    </submittedName>
</protein>
<reference evidence="2 3" key="1">
    <citation type="submission" date="2024-02" db="EMBL/GenBank/DDBJ databases">
        <title>De novo assembly and annotation of 12 fungi associated with fruit tree decline syndrome in Ontario, Canada.</title>
        <authorList>
            <person name="Sulman M."/>
            <person name="Ellouze W."/>
            <person name="Ilyukhin E."/>
        </authorList>
    </citation>
    <scope>NUCLEOTIDE SEQUENCE [LARGE SCALE GENOMIC DNA]</scope>
    <source>
        <strain evidence="2 3">M169</strain>
    </source>
</reference>
<accession>A0ABR1P8C5</accession>
<feature type="compositionally biased region" description="Basic and acidic residues" evidence="1">
    <location>
        <begin position="144"/>
        <end position="156"/>
    </location>
</feature>